<dbReference type="HOGENOM" id="CLU_2722229_0_0_1"/>
<dbReference type="STRING" id="1182545.A0A072PI50"/>
<keyword evidence="2" id="KW-1185">Reference proteome</keyword>
<organism evidence="1 2">
    <name type="scientific">Exophiala aquamarina CBS 119918</name>
    <dbReference type="NCBI Taxonomy" id="1182545"/>
    <lineage>
        <taxon>Eukaryota</taxon>
        <taxon>Fungi</taxon>
        <taxon>Dikarya</taxon>
        <taxon>Ascomycota</taxon>
        <taxon>Pezizomycotina</taxon>
        <taxon>Eurotiomycetes</taxon>
        <taxon>Chaetothyriomycetidae</taxon>
        <taxon>Chaetothyriales</taxon>
        <taxon>Herpotrichiellaceae</taxon>
        <taxon>Exophiala</taxon>
    </lineage>
</organism>
<dbReference type="RefSeq" id="XP_013261588.1">
    <property type="nucleotide sequence ID" value="XM_013406134.1"/>
</dbReference>
<proteinExistence type="predicted"/>
<evidence type="ECO:0000313" key="2">
    <source>
        <dbReference type="Proteomes" id="UP000027920"/>
    </source>
</evidence>
<dbReference type="VEuPathDB" id="FungiDB:A1O9_03841"/>
<dbReference type="AlphaFoldDB" id="A0A072PI50"/>
<sequence>MILLCLWPFPTSSMSTDASYILASVMKTSAMHVGIHKSQFVQDFSRSKFRFSLEELNEALTVWSACFIAAER</sequence>
<protein>
    <submittedName>
        <fullName evidence="1">Uncharacterized protein</fullName>
    </submittedName>
</protein>
<gene>
    <name evidence="1" type="ORF">A1O9_03841</name>
</gene>
<dbReference type="EMBL" id="AMGV01000003">
    <property type="protein sequence ID" value="KEF58998.1"/>
    <property type="molecule type" value="Genomic_DNA"/>
</dbReference>
<name>A0A072PI50_9EURO</name>
<dbReference type="OrthoDB" id="3163292at2759"/>
<evidence type="ECO:0000313" key="1">
    <source>
        <dbReference type="EMBL" id="KEF58998.1"/>
    </source>
</evidence>
<dbReference type="Proteomes" id="UP000027920">
    <property type="component" value="Unassembled WGS sequence"/>
</dbReference>
<dbReference type="GeneID" id="25278775"/>
<comment type="caution">
    <text evidence="1">The sequence shown here is derived from an EMBL/GenBank/DDBJ whole genome shotgun (WGS) entry which is preliminary data.</text>
</comment>
<accession>A0A072PI50</accession>
<reference evidence="1 2" key="1">
    <citation type="submission" date="2013-03" db="EMBL/GenBank/DDBJ databases">
        <title>The Genome Sequence of Exophiala aquamarina CBS 119918.</title>
        <authorList>
            <consortium name="The Broad Institute Genomics Platform"/>
            <person name="Cuomo C."/>
            <person name="de Hoog S."/>
            <person name="Gorbushina A."/>
            <person name="Walker B."/>
            <person name="Young S.K."/>
            <person name="Zeng Q."/>
            <person name="Gargeya S."/>
            <person name="Fitzgerald M."/>
            <person name="Haas B."/>
            <person name="Abouelleil A."/>
            <person name="Allen A.W."/>
            <person name="Alvarado L."/>
            <person name="Arachchi H.M."/>
            <person name="Berlin A.M."/>
            <person name="Chapman S.B."/>
            <person name="Gainer-Dewar J."/>
            <person name="Goldberg J."/>
            <person name="Griggs A."/>
            <person name="Gujja S."/>
            <person name="Hansen M."/>
            <person name="Howarth C."/>
            <person name="Imamovic A."/>
            <person name="Ireland A."/>
            <person name="Larimer J."/>
            <person name="McCowan C."/>
            <person name="Murphy C."/>
            <person name="Pearson M."/>
            <person name="Poon T.W."/>
            <person name="Priest M."/>
            <person name="Roberts A."/>
            <person name="Saif S."/>
            <person name="Shea T."/>
            <person name="Sisk P."/>
            <person name="Sykes S."/>
            <person name="Wortman J."/>
            <person name="Nusbaum C."/>
            <person name="Birren B."/>
        </authorList>
    </citation>
    <scope>NUCLEOTIDE SEQUENCE [LARGE SCALE GENOMIC DNA]</scope>
    <source>
        <strain evidence="1 2">CBS 119918</strain>
    </source>
</reference>